<dbReference type="Proteomes" id="UP000076154">
    <property type="component" value="Unassembled WGS sequence"/>
</dbReference>
<evidence type="ECO:0000313" key="2">
    <source>
        <dbReference type="Proteomes" id="UP000076154"/>
    </source>
</evidence>
<name>A0A369K989_HYPMA</name>
<organism evidence="1 2">
    <name type="scientific">Hypsizygus marmoreus</name>
    <name type="common">White beech mushroom</name>
    <name type="synonym">Agaricus marmoreus</name>
    <dbReference type="NCBI Taxonomy" id="39966"/>
    <lineage>
        <taxon>Eukaryota</taxon>
        <taxon>Fungi</taxon>
        <taxon>Dikarya</taxon>
        <taxon>Basidiomycota</taxon>
        <taxon>Agaricomycotina</taxon>
        <taxon>Agaricomycetes</taxon>
        <taxon>Agaricomycetidae</taxon>
        <taxon>Agaricales</taxon>
        <taxon>Tricholomatineae</taxon>
        <taxon>Lyophyllaceae</taxon>
        <taxon>Hypsizygus</taxon>
    </lineage>
</organism>
<accession>A0A369K989</accession>
<dbReference type="InParanoid" id="A0A369K989"/>
<comment type="caution">
    <text evidence="1">The sequence shown here is derived from an EMBL/GenBank/DDBJ whole genome shotgun (WGS) entry which is preliminary data.</text>
</comment>
<keyword evidence="2" id="KW-1185">Reference proteome</keyword>
<proteinExistence type="predicted"/>
<gene>
    <name evidence="1" type="ORF">Hypma_007016</name>
</gene>
<dbReference type="EMBL" id="LUEZ02000005">
    <property type="protein sequence ID" value="RDB30488.1"/>
    <property type="molecule type" value="Genomic_DNA"/>
</dbReference>
<dbReference type="AlphaFoldDB" id="A0A369K989"/>
<sequence length="137" mass="14815">MFPVALGSTPPGLSSASGSPLAVASVTTVVTSTRYDETRMHGLVVLAPCLRAAHLAETTPHIHAADWKFSLRRDYSTTHLPTPNRTVVLVLHDILPAPNVLHTSLSFPDTSTNNTRINPSRSPQSYMRLAIHTIPLS</sequence>
<evidence type="ECO:0000313" key="1">
    <source>
        <dbReference type="EMBL" id="RDB30488.1"/>
    </source>
</evidence>
<protein>
    <submittedName>
        <fullName evidence="1">Uncharacterized protein</fullName>
    </submittedName>
</protein>
<reference evidence="1" key="1">
    <citation type="submission" date="2018-04" db="EMBL/GenBank/DDBJ databases">
        <title>Whole genome sequencing of Hypsizygus marmoreus.</title>
        <authorList>
            <person name="Choi I.-G."/>
            <person name="Min B."/>
            <person name="Kim J.-G."/>
            <person name="Kim S."/>
            <person name="Oh Y.-L."/>
            <person name="Kong W.-S."/>
            <person name="Park H."/>
            <person name="Jeong J."/>
            <person name="Song E.-S."/>
        </authorList>
    </citation>
    <scope>NUCLEOTIDE SEQUENCE [LARGE SCALE GENOMIC DNA]</scope>
    <source>
        <strain evidence="1">51987-8</strain>
    </source>
</reference>